<protein>
    <submittedName>
        <fullName evidence="3">Anti-sigma regulatory factor (Ser/Thr protein kinase)</fullName>
    </submittedName>
</protein>
<evidence type="ECO:0000313" key="4">
    <source>
        <dbReference type="Proteomes" id="UP000540506"/>
    </source>
</evidence>
<dbReference type="Gene3D" id="3.30.565.10">
    <property type="entry name" value="Histidine kinase-like ATPase, C-terminal domain"/>
    <property type="match status" value="1"/>
</dbReference>
<dbReference type="CDD" id="cd16936">
    <property type="entry name" value="HATPase_RsbW-like"/>
    <property type="match status" value="1"/>
</dbReference>
<evidence type="ECO:0000313" key="3">
    <source>
        <dbReference type="EMBL" id="MBB4928420.1"/>
    </source>
</evidence>
<dbReference type="Pfam" id="PF13581">
    <property type="entry name" value="HATPase_c_2"/>
    <property type="match status" value="1"/>
</dbReference>
<proteinExistence type="predicted"/>
<keyword evidence="1" id="KW-0723">Serine/threonine-protein kinase</keyword>
<dbReference type="InterPro" id="IPR003594">
    <property type="entry name" value="HATPase_dom"/>
</dbReference>
<accession>A0A7W7RAF5</accession>
<dbReference type="PANTHER" id="PTHR35526">
    <property type="entry name" value="ANTI-SIGMA-F FACTOR RSBW-RELATED"/>
    <property type="match status" value="1"/>
</dbReference>
<evidence type="ECO:0000259" key="2">
    <source>
        <dbReference type="Pfam" id="PF13581"/>
    </source>
</evidence>
<dbReference type="EMBL" id="JACHJV010000003">
    <property type="protein sequence ID" value="MBB4928420.1"/>
    <property type="molecule type" value="Genomic_DNA"/>
</dbReference>
<gene>
    <name evidence="3" type="ORF">FHR34_007517</name>
</gene>
<reference evidence="3 4" key="1">
    <citation type="submission" date="2020-08" db="EMBL/GenBank/DDBJ databases">
        <title>Sequencing the genomes of 1000 actinobacteria strains.</title>
        <authorList>
            <person name="Klenk H.-P."/>
        </authorList>
    </citation>
    <scope>NUCLEOTIDE SEQUENCE [LARGE SCALE GENOMIC DNA]</scope>
    <source>
        <strain evidence="3 4">DSM 41654</strain>
    </source>
</reference>
<evidence type="ECO:0000256" key="1">
    <source>
        <dbReference type="ARBA" id="ARBA00022527"/>
    </source>
</evidence>
<keyword evidence="1" id="KW-0418">Kinase</keyword>
<feature type="domain" description="Histidine kinase/HSP90-like ATPase" evidence="2">
    <location>
        <begin position="30"/>
        <end position="127"/>
    </location>
</feature>
<dbReference type="InterPro" id="IPR036890">
    <property type="entry name" value="HATPase_C_sf"/>
</dbReference>
<dbReference type="AlphaFoldDB" id="A0A7W7RAF5"/>
<dbReference type="PANTHER" id="PTHR35526:SF3">
    <property type="entry name" value="ANTI-SIGMA-F FACTOR RSBW"/>
    <property type="match status" value="1"/>
</dbReference>
<keyword evidence="4" id="KW-1185">Reference proteome</keyword>
<comment type="caution">
    <text evidence="3">The sequence shown here is derived from an EMBL/GenBank/DDBJ whole genome shotgun (WGS) entry which is preliminary data.</text>
</comment>
<dbReference type="GO" id="GO:0004674">
    <property type="term" value="F:protein serine/threonine kinase activity"/>
    <property type="evidence" value="ECO:0007669"/>
    <property type="project" value="UniProtKB-KW"/>
</dbReference>
<organism evidence="3 4">
    <name type="scientific">Kitasatospora kifunensis</name>
    <name type="common">Streptomyces kifunensis</name>
    <dbReference type="NCBI Taxonomy" id="58351"/>
    <lineage>
        <taxon>Bacteria</taxon>
        <taxon>Bacillati</taxon>
        <taxon>Actinomycetota</taxon>
        <taxon>Actinomycetes</taxon>
        <taxon>Kitasatosporales</taxon>
        <taxon>Streptomycetaceae</taxon>
        <taxon>Kitasatospora</taxon>
    </lineage>
</organism>
<name>A0A7W7RAF5_KITKI</name>
<dbReference type="RefSeq" id="WP_312897608.1">
    <property type="nucleotide sequence ID" value="NZ_JACHJV010000003.1"/>
</dbReference>
<dbReference type="Proteomes" id="UP000540506">
    <property type="component" value="Unassembled WGS sequence"/>
</dbReference>
<sequence length="149" mass="16019">MICTYAPDISPWPAIARRSRSSGHAWTLAHRPEAAADARRITQAVLAQWRVADEAADSVLLTVSELVSNAVEHAEPPLRLRLSRAQGARRVRIEVCDGGPAAAQGDWAASCTRGEHGRGLQIIDRLTVAHGDRAELGHAIHWADVAIAA</sequence>
<dbReference type="InterPro" id="IPR050267">
    <property type="entry name" value="Anti-sigma-factor_SerPK"/>
</dbReference>
<keyword evidence="1" id="KW-0808">Transferase</keyword>
<dbReference type="SUPFAM" id="SSF55874">
    <property type="entry name" value="ATPase domain of HSP90 chaperone/DNA topoisomerase II/histidine kinase"/>
    <property type="match status" value="1"/>
</dbReference>